<name>A0A517PGF7_9PLAN</name>
<organism evidence="7 8">
    <name type="scientific">Gimesia chilikensis</name>
    <dbReference type="NCBI Taxonomy" id="2605989"/>
    <lineage>
        <taxon>Bacteria</taxon>
        <taxon>Pseudomonadati</taxon>
        <taxon>Planctomycetota</taxon>
        <taxon>Planctomycetia</taxon>
        <taxon>Planctomycetales</taxon>
        <taxon>Planctomycetaceae</taxon>
        <taxon>Gimesia</taxon>
    </lineage>
</organism>
<dbReference type="GO" id="GO:0016987">
    <property type="term" value="F:sigma factor activity"/>
    <property type="evidence" value="ECO:0007669"/>
    <property type="project" value="UniProtKB-KW"/>
</dbReference>
<dbReference type="GO" id="GO:0006352">
    <property type="term" value="P:DNA-templated transcription initiation"/>
    <property type="evidence" value="ECO:0007669"/>
    <property type="project" value="InterPro"/>
</dbReference>
<dbReference type="PANTHER" id="PTHR43133:SF51">
    <property type="entry name" value="RNA POLYMERASE SIGMA FACTOR"/>
    <property type="match status" value="1"/>
</dbReference>
<keyword evidence="4" id="KW-0804">Transcription</keyword>
<dbReference type="GO" id="GO:0003677">
    <property type="term" value="F:DNA binding"/>
    <property type="evidence" value="ECO:0007669"/>
    <property type="project" value="InterPro"/>
</dbReference>
<dbReference type="Proteomes" id="UP000320421">
    <property type="component" value="Chromosome"/>
</dbReference>
<dbReference type="InterPro" id="IPR007627">
    <property type="entry name" value="RNA_pol_sigma70_r2"/>
</dbReference>
<sequence>MRNSEYQRLLNESLQGNQEAIGQLLDRHRPYLKFITQRALDGRLQARVDDSDIVQQTCLSALRNFQQFDGKEEAQFVAWLQKIHERNIQDTIRRHAGAEKRAVGNEVAGSRLEGLFHLETLSPSQRVMQAEDAVRLAEVLASIPADQGEAVRLRHIEGWSLADLEHHFGRSETAVASLIKRGLENLRKRLNGDA</sequence>
<dbReference type="PANTHER" id="PTHR43133">
    <property type="entry name" value="RNA POLYMERASE ECF-TYPE SIGMA FACTO"/>
    <property type="match status" value="1"/>
</dbReference>
<dbReference type="Gene3D" id="1.10.1740.10">
    <property type="match status" value="1"/>
</dbReference>
<evidence type="ECO:0000313" key="7">
    <source>
        <dbReference type="EMBL" id="QDT18467.1"/>
    </source>
</evidence>
<accession>A0A517PGF7</accession>
<dbReference type="InterPro" id="IPR013325">
    <property type="entry name" value="RNA_pol_sigma_r2"/>
</dbReference>
<evidence type="ECO:0000259" key="5">
    <source>
        <dbReference type="Pfam" id="PF04542"/>
    </source>
</evidence>
<dbReference type="AlphaFoldDB" id="A0A517PGF7"/>
<feature type="domain" description="RNA polymerase sigma-70 region 2" evidence="5">
    <location>
        <begin position="25"/>
        <end position="96"/>
    </location>
</feature>
<dbReference type="Pfam" id="PF04542">
    <property type="entry name" value="Sigma70_r2"/>
    <property type="match status" value="1"/>
</dbReference>
<protein>
    <submittedName>
        <fullName evidence="7">RNA polymerase sigma factor</fullName>
    </submittedName>
</protein>
<dbReference type="InterPro" id="IPR014284">
    <property type="entry name" value="RNA_pol_sigma-70_dom"/>
</dbReference>
<dbReference type="Pfam" id="PF08281">
    <property type="entry name" value="Sigma70_r4_2"/>
    <property type="match status" value="1"/>
</dbReference>
<dbReference type="InterPro" id="IPR013249">
    <property type="entry name" value="RNA_pol_sigma70_r4_t2"/>
</dbReference>
<proteinExistence type="inferred from homology"/>
<evidence type="ECO:0000256" key="1">
    <source>
        <dbReference type="ARBA" id="ARBA00010641"/>
    </source>
</evidence>
<dbReference type="RefSeq" id="WP_145180044.1">
    <property type="nucleotide sequence ID" value="NZ_CP036266.1"/>
</dbReference>
<dbReference type="EMBL" id="CP036266">
    <property type="protein sequence ID" value="QDT18467.1"/>
    <property type="molecule type" value="Genomic_DNA"/>
</dbReference>
<dbReference type="InterPro" id="IPR036388">
    <property type="entry name" value="WH-like_DNA-bd_sf"/>
</dbReference>
<dbReference type="Gene3D" id="1.10.10.10">
    <property type="entry name" value="Winged helix-like DNA-binding domain superfamily/Winged helix DNA-binding domain"/>
    <property type="match status" value="1"/>
</dbReference>
<evidence type="ECO:0000256" key="2">
    <source>
        <dbReference type="ARBA" id="ARBA00023015"/>
    </source>
</evidence>
<dbReference type="SUPFAM" id="SSF88659">
    <property type="entry name" value="Sigma3 and sigma4 domains of RNA polymerase sigma factors"/>
    <property type="match status" value="1"/>
</dbReference>
<dbReference type="InterPro" id="IPR013324">
    <property type="entry name" value="RNA_pol_sigma_r3/r4-like"/>
</dbReference>
<keyword evidence="3" id="KW-0731">Sigma factor</keyword>
<dbReference type="SUPFAM" id="SSF88946">
    <property type="entry name" value="Sigma2 domain of RNA polymerase sigma factors"/>
    <property type="match status" value="1"/>
</dbReference>
<dbReference type="OrthoDB" id="265297at2"/>
<comment type="similarity">
    <text evidence="1">Belongs to the sigma-70 factor family. ECF subfamily.</text>
</comment>
<dbReference type="InterPro" id="IPR039425">
    <property type="entry name" value="RNA_pol_sigma-70-like"/>
</dbReference>
<feature type="domain" description="RNA polymerase sigma factor 70 region 4 type 2" evidence="6">
    <location>
        <begin position="135"/>
        <end position="186"/>
    </location>
</feature>
<dbReference type="NCBIfam" id="TIGR02937">
    <property type="entry name" value="sigma70-ECF"/>
    <property type="match status" value="1"/>
</dbReference>
<reference evidence="7 8" key="1">
    <citation type="submission" date="2019-02" db="EMBL/GenBank/DDBJ databases">
        <title>Deep-cultivation of Planctomycetes and their phenomic and genomic characterization uncovers novel biology.</title>
        <authorList>
            <person name="Wiegand S."/>
            <person name="Jogler M."/>
            <person name="Boedeker C."/>
            <person name="Pinto D."/>
            <person name="Vollmers J."/>
            <person name="Rivas-Marin E."/>
            <person name="Kohn T."/>
            <person name="Peeters S.H."/>
            <person name="Heuer A."/>
            <person name="Rast P."/>
            <person name="Oberbeckmann S."/>
            <person name="Bunk B."/>
            <person name="Jeske O."/>
            <person name="Meyerdierks A."/>
            <person name="Storesund J.E."/>
            <person name="Kallscheuer N."/>
            <person name="Luecker S."/>
            <person name="Lage O.M."/>
            <person name="Pohl T."/>
            <person name="Merkel B.J."/>
            <person name="Hornburger P."/>
            <person name="Mueller R.-W."/>
            <person name="Bruemmer F."/>
            <person name="Labrenz M."/>
            <person name="Spormann A.M."/>
            <person name="Op den Camp H."/>
            <person name="Overmann J."/>
            <person name="Amann R."/>
            <person name="Jetten M.S.M."/>
            <person name="Mascher T."/>
            <person name="Medema M.H."/>
            <person name="Devos D.P."/>
            <person name="Kaster A.-K."/>
            <person name="Ovreas L."/>
            <person name="Rohde M."/>
            <person name="Galperin M.Y."/>
            <person name="Jogler C."/>
        </authorList>
    </citation>
    <scope>NUCLEOTIDE SEQUENCE [LARGE SCALE GENOMIC DNA]</scope>
    <source>
        <strain evidence="7 8">HG66A1</strain>
    </source>
</reference>
<evidence type="ECO:0000313" key="8">
    <source>
        <dbReference type="Proteomes" id="UP000320421"/>
    </source>
</evidence>
<keyword evidence="2" id="KW-0805">Transcription regulation</keyword>
<evidence type="ECO:0000256" key="4">
    <source>
        <dbReference type="ARBA" id="ARBA00023163"/>
    </source>
</evidence>
<keyword evidence="8" id="KW-1185">Reference proteome</keyword>
<evidence type="ECO:0000256" key="3">
    <source>
        <dbReference type="ARBA" id="ARBA00023082"/>
    </source>
</evidence>
<evidence type="ECO:0000259" key="6">
    <source>
        <dbReference type="Pfam" id="PF08281"/>
    </source>
</evidence>
<gene>
    <name evidence="7" type="ORF">HG66A1_02280</name>
</gene>